<protein>
    <submittedName>
        <fullName evidence="1">Uncharacterized protein</fullName>
    </submittedName>
</protein>
<name>A0A422QL06_9BURK</name>
<proteinExistence type="predicted"/>
<evidence type="ECO:0000313" key="1">
    <source>
        <dbReference type="EMBL" id="RNF30684.1"/>
    </source>
</evidence>
<gene>
    <name evidence="1" type="ORF">NM04_11220</name>
</gene>
<accession>A0A422QL06</accession>
<comment type="caution">
    <text evidence="1">The sequence shown here is derived from an EMBL/GenBank/DDBJ whole genome shotgun (WGS) entry which is preliminary data.</text>
</comment>
<keyword evidence="2" id="KW-1185">Reference proteome</keyword>
<dbReference type="EMBL" id="JSAB01000095">
    <property type="protein sequence ID" value="RNF30684.1"/>
    <property type="molecule type" value="Genomic_DNA"/>
</dbReference>
<dbReference type="Proteomes" id="UP000283254">
    <property type="component" value="Unassembled WGS sequence"/>
</dbReference>
<dbReference type="AlphaFoldDB" id="A0A422QL06"/>
<organism evidence="1 2">
    <name type="scientific">Massilia aurea</name>
    <dbReference type="NCBI Taxonomy" id="373040"/>
    <lineage>
        <taxon>Bacteria</taxon>
        <taxon>Pseudomonadati</taxon>
        <taxon>Pseudomonadota</taxon>
        <taxon>Betaproteobacteria</taxon>
        <taxon>Burkholderiales</taxon>
        <taxon>Oxalobacteraceae</taxon>
        <taxon>Telluria group</taxon>
        <taxon>Massilia</taxon>
    </lineage>
</organism>
<sequence>MTQTVIQMAKQPRTVQLSGMMANVFPQAAALARLGFTFDPAMPQQVFPATGMAAFFMVLGTPDEYAVRGAQEAIADAAALEELEFNKAVQEAAARLIEGQAAAARKAESDAKIAAAEAALAAARREAKAVA</sequence>
<evidence type="ECO:0000313" key="2">
    <source>
        <dbReference type="Proteomes" id="UP000283254"/>
    </source>
</evidence>
<reference evidence="1" key="1">
    <citation type="submission" date="2014-10" db="EMBL/GenBank/DDBJ databases">
        <title>Massilia sp. genome.</title>
        <authorList>
            <person name="Xu B."/>
            <person name="Dai L."/>
            <person name="Huang Z."/>
        </authorList>
    </citation>
    <scope>NUCLEOTIDE SEQUENCE [LARGE SCALE GENOMIC DNA]</scope>
    <source>
        <strain evidence="1">CFS-1</strain>
    </source>
</reference>